<keyword evidence="3" id="KW-1003">Cell membrane</keyword>
<dbReference type="Pfam" id="PF13379">
    <property type="entry name" value="NMT1_2"/>
    <property type="match status" value="1"/>
</dbReference>
<dbReference type="GO" id="GO:0005886">
    <property type="term" value="C:plasma membrane"/>
    <property type="evidence" value="ECO:0007669"/>
    <property type="project" value="UniProtKB-SubCell"/>
</dbReference>
<evidence type="ECO:0000256" key="1">
    <source>
        <dbReference type="ARBA" id="ARBA00004533"/>
    </source>
</evidence>
<dbReference type="PANTHER" id="PTHR30024:SF43">
    <property type="entry name" value="BLL4572 PROTEIN"/>
    <property type="match status" value="1"/>
</dbReference>
<sequence>MSETPRPSRPYSRRGALRLGGRVLTGATLAGLAGTGAVRSVAPSASTRGGLLDRPLRIGYLPITDASALLVAYERGLLADAGVDAERPVLFRSWDSLAQALTTGQVDVVHMLMPMALQLRIAKKAPIKVVAWGHTNGSALTVAPRITDVAQLAGARVAIPFWWSVHNVLLQRMLDAAGLKAVTGTASAAAGTVELLVMSPADMVPALRAGSIAGFVVADPFSALAEASGAGHVLRFLGDVWKDHACCAVTVREDLATAHPEAATALVASVLRAQQWLSAHRTGGARELGPTGYLPQPVKAIDKVFNRTAAAYRDVLRHPAWQGQRLGFSAFPAASYTASLVELMGRTTVDGDTSFLSGLTGAAAHRELVDDRFVTRALSAAGIPLVRNRKELIEP</sequence>
<keyword evidence="5" id="KW-0472">Membrane</keyword>
<comment type="subcellular location">
    <subcellularLocation>
        <location evidence="1">Cell inner membrane</location>
    </subcellularLocation>
</comment>
<comment type="similarity">
    <text evidence="6">Belongs to the CmpA/NrtA family.</text>
</comment>
<evidence type="ECO:0008006" key="9">
    <source>
        <dbReference type="Google" id="ProtNLM"/>
    </source>
</evidence>
<dbReference type="RefSeq" id="WP_062704724.1">
    <property type="nucleotide sequence ID" value="NZ_LLZG01000231.1"/>
</dbReference>
<evidence type="ECO:0000256" key="6">
    <source>
        <dbReference type="ARBA" id="ARBA00024031"/>
    </source>
</evidence>
<keyword evidence="8" id="KW-1185">Reference proteome</keyword>
<keyword evidence="2" id="KW-0813">Transport</keyword>
<dbReference type="CDD" id="cd13553">
    <property type="entry name" value="PBP2_NrtA_CpmA_like"/>
    <property type="match status" value="1"/>
</dbReference>
<dbReference type="PROSITE" id="PS51318">
    <property type="entry name" value="TAT"/>
    <property type="match status" value="1"/>
</dbReference>
<dbReference type="Gene3D" id="3.40.190.10">
    <property type="entry name" value="Periplasmic binding protein-like II"/>
    <property type="match status" value="2"/>
</dbReference>
<accession>A0A101JSB3</accession>
<dbReference type="PANTHER" id="PTHR30024">
    <property type="entry name" value="ALIPHATIC SULFONATES-BINDING PROTEIN-RELATED"/>
    <property type="match status" value="1"/>
</dbReference>
<dbReference type="Proteomes" id="UP000053923">
    <property type="component" value="Unassembled WGS sequence"/>
</dbReference>
<dbReference type="SUPFAM" id="SSF53850">
    <property type="entry name" value="Periplasmic binding protein-like II"/>
    <property type="match status" value="1"/>
</dbReference>
<evidence type="ECO:0000256" key="3">
    <source>
        <dbReference type="ARBA" id="ARBA00022475"/>
    </source>
</evidence>
<comment type="caution">
    <text evidence="7">The sequence shown here is derived from an EMBL/GenBank/DDBJ whole genome shotgun (WGS) entry which is preliminary data.</text>
</comment>
<dbReference type="OrthoDB" id="9789215at2"/>
<name>A0A101JSB3_9ACTN</name>
<dbReference type="EMBL" id="LLZG01000231">
    <property type="protein sequence ID" value="KUL32117.1"/>
    <property type="molecule type" value="Genomic_DNA"/>
</dbReference>
<evidence type="ECO:0000313" key="8">
    <source>
        <dbReference type="Proteomes" id="UP000053923"/>
    </source>
</evidence>
<gene>
    <name evidence="7" type="ORF">ADL12_23215</name>
</gene>
<evidence type="ECO:0000256" key="4">
    <source>
        <dbReference type="ARBA" id="ARBA00022519"/>
    </source>
</evidence>
<dbReference type="InterPro" id="IPR006311">
    <property type="entry name" value="TAT_signal"/>
</dbReference>
<keyword evidence="4" id="KW-0997">Cell inner membrane</keyword>
<organism evidence="7 8">
    <name type="scientific">Streptomyces regalis</name>
    <dbReference type="NCBI Taxonomy" id="68262"/>
    <lineage>
        <taxon>Bacteria</taxon>
        <taxon>Bacillati</taxon>
        <taxon>Actinomycetota</taxon>
        <taxon>Actinomycetes</taxon>
        <taxon>Kitasatosporales</taxon>
        <taxon>Streptomycetaceae</taxon>
        <taxon>Streptomyces</taxon>
    </lineage>
</organism>
<protein>
    <recommendedName>
        <fullName evidence="9">ABC transporter substrate-binding protein</fullName>
    </recommendedName>
</protein>
<dbReference type="InterPro" id="IPR044527">
    <property type="entry name" value="NrtA/CpmA_ABC-bd_dom"/>
</dbReference>
<reference evidence="8" key="1">
    <citation type="submission" date="2015-10" db="EMBL/GenBank/DDBJ databases">
        <authorList>
            <person name="Ju K.-S."/>
            <person name="Doroghazi J.R."/>
            <person name="Metcalf W.W."/>
        </authorList>
    </citation>
    <scope>NUCLEOTIDE SEQUENCE [LARGE SCALE GENOMIC DNA]</scope>
    <source>
        <strain evidence="8">NRRL 3151</strain>
    </source>
</reference>
<proteinExistence type="inferred from homology"/>
<evidence type="ECO:0000256" key="2">
    <source>
        <dbReference type="ARBA" id="ARBA00022448"/>
    </source>
</evidence>
<evidence type="ECO:0000256" key="5">
    <source>
        <dbReference type="ARBA" id="ARBA00023136"/>
    </source>
</evidence>
<dbReference type="AlphaFoldDB" id="A0A101JSB3"/>
<evidence type="ECO:0000313" key="7">
    <source>
        <dbReference type="EMBL" id="KUL32117.1"/>
    </source>
</evidence>